<feature type="region of interest" description="Disordered" evidence="1">
    <location>
        <begin position="1"/>
        <end position="275"/>
    </location>
</feature>
<feature type="domain" description="DUF6532" evidence="2">
    <location>
        <begin position="291"/>
        <end position="496"/>
    </location>
</feature>
<reference evidence="3" key="1">
    <citation type="journal article" date="2020" name="New Phytol.">
        <title>Comparative genomics reveals dynamic genome evolution in host specialist ectomycorrhizal fungi.</title>
        <authorList>
            <person name="Lofgren L.A."/>
            <person name="Nguyen N.H."/>
            <person name="Vilgalys R."/>
            <person name="Ruytinx J."/>
            <person name="Liao H.L."/>
            <person name="Branco S."/>
            <person name="Kuo A."/>
            <person name="LaButti K."/>
            <person name="Lipzen A."/>
            <person name="Andreopoulos W."/>
            <person name="Pangilinan J."/>
            <person name="Riley R."/>
            <person name="Hundley H."/>
            <person name="Na H."/>
            <person name="Barry K."/>
            <person name="Grigoriev I.V."/>
            <person name="Stajich J.E."/>
            <person name="Kennedy P.G."/>
        </authorList>
    </citation>
    <scope>NUCLEOTIDE SEQUENCE</scope>
    <source>
        <strain evidence="3">FC423</strain>
    </source>
</reference>
<evidence type="ECO:0000256" key="1">
    <source>
        <dbReference type="SAM" id="MobiDB-lite"/>
    </source>
</evidence>
<dbReference type="Pfam" id="PF20149">
    <property type="entry name" value="DUF6532"/>
    <property type="match status" value="1"/>
</dbReference>
<dbReference type="InterPro" id="IPR045341">
    <property type="entry name" value="DUF6532"/>
</dbReference>
<dbReference type="Proteomes" id="UP000823399">
    <property type="component" value="Unassembled WGS sequence"/>
</dbReference>
<accession>A0A9P7F0P4</accession>
<feature type="compositionally biased region" description="Basic and acidic residues" evidence="1">
    <location>
        <begin position="82"/>
        <end position="113"/>
    </location>
</feature>
<dbReference type="AlphaFoldDB" id="A0A9P7F0P4"/>
<organism evidence="3 4">
    <name type="scientific">Suillus discolor</name>
    <dbReference type="NCBI Taxonomy" id="1912936"/>
    <lineage>
        <taxon>Eukaryota</taxon>
        <taxon>Fungi</taxon>
        <taxon>Dikarya</taxon>
        <taxon>Basidiomycota</taxon>
        <taxon>Agaricomycotina</taxon>
        <taxon>Agaricomycetes</taxon>
        <taxon>Agaricomycetidae</taxon>
        <taxon>Boletales</taxon>
        <taxon>Suillineae</taxon>
        <taxon>Suillaceae</taxon>
        <taxon>Suillus</taxon>
    </lineage>
</organism>
<dbReference type="RefSeq" id="XP_041289140.1">
    <property type="nucleotide sequence ID" value="XM_041441971.1"/>
</dbReference>
<dbReference type="OrthoDB" id="2635300at2759"/>
<feature type="compositionally biased region" description="Low complexity" evidence="1">
    <location>
        <begin position="210"/>
        <end position="219"/>
    </location>
</feature>
<evidence type="ECO:0000259" key="2">
    <source>
        <dbReference type="Pfam" id="PF20149"/>
    </source>
</evidence>
<feature type="compositionally biased region" description="Polar residues" evidence="1">
    <location>
        <begin position="224"/>
        <end position="234"/>
    </location>
</feature>
<evidence type="ECO:0000313" key="3">
    <source>
        <dbReference type="EMBL" id="KAG2099253.1"/>
    </source>
</evidence>
<keyword evidence="4" id="KW-1185">Reference proteome</keyword>
<feature type="compositionally biased region" description="Polar residues" evidence="1">
    <location>
        <begin position="24"/>
        <end position="39"/>
    </location>
</feature>
<dbReference type="GeneID" id="64704230"/>
<feature type="compositionally biased region" description="Polar residues" evidence="1">
    <location>
        <begin position="244"/>
        <end position="255"/>
    </location>
</feature>
<dbReference type="EMBL" id="JABBWM010000058">
    <property type="protein sequence ID" value="KAG2099253.1"/>
    <property type="molecule type" value="Genomic_DNA"/>
</dbReference>
<comment type="caution">
    <text evidence="3">The sequence shown here is derived from an EMBL/GenBank/DDBJ whole genome shotgun (WGS) entry which is preliminary data.</text>
</comment>
<protein>
    <recommendedName>
        <fullName evidence="2">DUF6532 domain-containing protein</fullName>
    </recommendedName>
</protein>
<name>A0A9P7F0P4_9AGAM</name>
<feature type="compositionally biased region" description="Basic and acidic residues" evidence="1">
    <location>
        <begin position="175"/>
        <end position="191"/>
    </location>
</feature>
<sequence>MGDSDAEENPMALSQLQRTKKNRSVTADNQVRSGSQLSRTPHPGLPTNQPLGRFGFKLPMSDIRKAPYSSGTTYGCQAADKNVIEDRDFEGDRDSDLEHDRDLGLERNNRDDSEGSTSENDNQGPDDNLMEHEDNQMDRDQFPHQQEDQADHFDDGLEGGMQADFDQGIDDEPDDAARQKSQEAHRHEHQPSARTSSSRVQSPRRPPSRPSQSSNRIQPLSWACSLSRSVPKDTSPSDRAMSPTLHSRSFSTTPEPDSHSSKKARKIKPTQGDPMKLGFYPPSWQALLQAAKVEMCLQAVLTHAVPEHGDALQLAQEVLDAELWRYHEKKIKMDKGYFPEYKAQMSRVLCNDLFTFRTELKKVIIPIAKSAYDIFPKGTVTRKEDIQKHVITAATKLLKTGGYLRIPDSSNGKWKNFVSQALMDGCLAFHYSNSKKALKNTDEFHRTIPPNALILVAAVMKGVISGFSETGTDKVPDLSADRCRNNFNLLQKSLDKLMDIPEHRDKLEDMLVQWAGIAMGELVHGDSSAGGSDLEDVNIIL</sequence>
<feature type="compositionally biased region" description="Basic and acidic residues" evidence="1">
    <location>
        <begin position="129"/>
        <end position="155"/>
    </location>
</feature>
<proteinExistence type="predicted"/>
<feature type="compositionally biased region" description="Polar residues" evidence="1">
    <location>
        <begin position="115"/>
        <end position="125"/>
    </location>
</feature>
<gene>
    <name evidence="3" type="ORF">F5147DRAFT_777374</name>
</gene>
<evidence type="ECO:0000313" key="4">
    <source>
        <dbReference type="Proteomes" id="UP000823399"/>
    </source>
</evidence>